<dbReference type="AlphaFoldDB" id="A0AAN7W0E7"/>
<feature type="compositionally biased region" description="Basic and acidic residues" evidence="1">
    <location>
        <begin position="836"/>
        <end position="853"/>
    </location>
</feature>
<name>A0AAN7W0E7_9PEZI</name>
<feature type="region of interest" description="Disordered" evidence="1">
    <location>
        <begin position="483"/>
        <end position="641"/>
    </location>
</feature>
<feature type="compositionally biased region" description="Polar residues" evidence="1">
    <location>
        <begin position="794"/>
        <end position="807"/>
    </location>
</feature>
<comment type="caution">
    <text evidence="2">The sequence shown here is derived from an EMBL/GenBank/DDBJ whole genome shotgun (WGS) entry which is preliminary data.</text>
</comment>
<feature type="compositionally biased region" description="Polar residues" evidence="1">
    <location>
        <begin position="343"/>
        <end position="355"/>
    </location>
</feature>
<feature type="compositionally biased region" description="Basic and acidic residues" evidence="1">
    <location>
        <begin position="606"/>
        <end position="617"/>
    </location>
</feature>
<feature type="region of interest" description="Disordered" evidence="1">
    <location>
        <begin position="733"/>
        <end position="1048"/>
    </location>
</feature>
<gene>
    <name evidence="2" type="primary">EIS1</name>
    <name evidence="2" type="ORF">LTR97_010065</name>
</gene>
<dbReference type="GO" id="GO:0070941">
    <property type="term" value="P:eisosome assembly"/>
    <property type="evidence" value="ECO:0007669"/>
    <property type="project" value="TreeGrafter"/>
</dbReference>
<sequence>MACPDPSAHEQHSKLSEQASSAALYATDHAGSTDPRKNALGPDGKLSSRSAAASLKYARPEDLPSYPSSGLANADSAGKAAMLAKDYKMKDLWHPELSSAGSKAALLAHRDGGKVDLWHPTASKDGNSAANIAMRTKGLSPELDRGYTADGKQRALLAATLSVSRSGVAPAPAAPSAYPDSKNASFNALNAATKSHRANSVRTQADRAGPDGWNSDAMQAARIQNIGGNMAPEMFGEHPPVEIEQQEKRHNAALHASAVSMAKQMYDVQNRTVLGPDLRGGLQGADAATARQQPSSQKDLKQEAMRYIHLQDAAHKLAQERLAKVDKTFEDAKYREYYGYPDQQPTQRRSMNRLSMRSKGRRRGTGDSNQSDSDDDERAQKIRSQMSQLNSGVNNVDEKKRTDDRARLMAAAEKKVHAQMHSMDEKVFADTGKVPPAMMEEWEAKARARAQEEKKEQAQHPGQTHIGGGKYVATSEIEAIAAARLKPTLDEIDATAQKRRARDQELREEKDEQERTKREEKAKQREEKEETKKLKNEVKAAKKQYNEEAKARKSEDNRKSRELKREPGTAATDDEAGTDGEEVAATNNKRSSTLGRITSRLRRNRKGTDAKEAEVADKPVTAGVVPVAEAPSAEGSKAVPATADNDAVSEISDYEPLPAPAGNQNVGLLAGRPNLEQHYSHIGDSSDEGEDEDDADDIQDAFAKADRSARADELAEKGKNHFGYGAAATGAGTDLGTHDSVHPPVLGPEHQTVTDDVDPCGPPGTDVTEEGGLHQTRTANLLDPKVSQDVAVPATSSTAVSPDSATPNVGKHGDETGPASATFGPHDSNITNIIDPRVKPEASKLKAREKQAEGKSALSDEPTEKEQKGLRGFLSKFKGGRGTKEPGKISSGMRHGSASDGKQSSEASVPAIGTTASATEPGQHDGASNDPTHISGAGGNPRAVSPSSFRRRSRELDELSDVSSSGLEEEDLYRGRESKSRKQGGKSTLTQKLGMGGKGKGRETEDEDDEQFEEARDHFDETLAPPPAFGGQAKSASPVRETRFKEDV</sequence>
<dbReference type="PANTHER" id="PTHR28298">
    <property type="entry name" value="EISOSOME PROTEIN 1"/>
    <property type="match status" value="1"/>
</dbReference>
<dbReference type="Proteomes" id="UP001310594">
    <property type="component" value="Unassembled WGS sequence"/>
</dbReference>
<proteinExistence type="predicted"/>
<feature type="compositionally biased region" description="Basic and acidic residues" evidence="1">
    <location>
        <begin position="447"/>
        <end position="458"/>
    </location>
</feature>
<feature type="compositionally biased region" description="Low complexity" evidence="1">
    <location>
        <begin position="45"/>
        <end position="57"/>
    </location>
</feature>
<accession>A0AAN7W0E7</accession>
<feature type="region of interest" description="Disordered" evidence="1">
    <location>
        <begin position="447"/>
        <end position="470"/>
    </location>
</feature>
<feature type="compositionally biased region" description="Polar residues" evidence="1">
    <location>
        <begin position="585"/>
        <end position="596"/>
    </location>
</feature>
<feature type="region of interest" description="Disordered" evidence="1">
    <location>
        <begin position="336"/>
        <end position="380"/>
    </location>
</feature>
<protein>
    <submittedName>
        <fullName evidence="2">Eisosome assembly protein</fullName>
    </submittedName>
</protein>
<dbReference type="EMBL" id="JAVRQU010000017">
    <property type="protein sequence ID" value="KAK5693496.1"/>
    <property type="molecule type" value="Genomic_DNA"/>
</dbReference>
<feature type="compositionally biased region" description="Basic and acidic residues" evidence="1">
    <location>
        <begin position="502"/>
        <end position="567"/>
    </location>
</feature>
<dbReference type="InterPro" id="IPR024527">
    <property type="entry name" value="Eisosome1"/>
</dbReference>
<evidence type="ECO:0000256" key="1">
    <source>
        <dbReference type="SAM" id="MobiDB-lite"/>
    </source>
</evidence>
<feature type="region of interest" description="Disordered" evidence="1">
    <location>
        <begin position="675"/>
        <end position="699"/>
    </location>
</feature>
<feature type="compositionally biased region" description="Acidic residues" evidence="1">
    <location>
        <begin position="685"/>
        <end position="699"/>
    </location>
</feature>
<feature type="compositionally biased region" description="Acidic residues" evidence="1">
    <location>
        <begin position="572"/>
        <end position="582"/>
    </location>
</feature>
<feature type="region of interest" description="Disordered" evidence="1">
    <location>
        <begin position="277"/>
        <end position="301"/>
    </location>
</feature>
<dbReference type="PANTHER" id="PTHR28298:SF1">
    <property type="entry name" value="EISOSOME PROTEIN 1"/>
    <property type="match status" value="1"/>
</dbReference>
<feature type="region of interest" description="Disordered" evidence="1">
    <location>
        <begin position="1"/>
        <end position="74"/>
    </location>
</feature>
<organism evidence="2 3">
    <name type="scientific">Elasticomyces elasticus</name>
    <dbReference type="NCBI Taxonomy" id="574655"/>
    <lineage>
        <taxon>Eukaryota</taxon>
        <taxon>Fungi</taxon>
        <taxon>Dikarya</taxon>
        <taxon>Ascomycota</taxon>
        <taxon>Pezizomycotina</taxon>
        <taxon>Dothideomycetes</taxon>
        <taxon>Dothideomycetidae</taxon>
        <taxon>Mycosphaerellales</taxon>
        <taxon>Teratosphaeriaceae</taxon>
        <taxon>Elasticomyces</taxon>
    </lineage>
</organism>
<evidence type="ECO:0000313" key="3">
    <source>
        <dbReference type="Proteomes" id="UP001310594"/>
    </source>
</evidence>
<evidence type="ECO:0000313" key="2">
    <source>
        <dbReference type="EMBL" id="KAK5693496.1"/>
    </source>
</evidence>
<dbReference type="Pfam" id="PF12757">
    <property type="entry name" value="Eisosome1"/>
    <property type="match status" value="1"/>
</dbReference>
<reference evidence="2" key="1">
    <citation type="submission" date="2023-08" db="EMBL/GenBank/DDBJ databases">
        <title>Black Yeasts Isolated from many extreme environments.</title>
        <authorList>
            <person name="Coleine C."/>
            <person name="Stajich J.E."/>
            <person name="Selbmann L."/>
        </authorList>
    </citation>
    <scope>NUCLEOTIDE SEQUENCE</scope>
    <source>
        <strain evidence="2">CCFEE 5810</strain>
    </source>
</reference>